<gene>
    <name evidence="1" type="ORF">JAAARDRAFT_705854</name>
</gene>
<dbReference type="AlphaFoldDB" id="A0A067QER1"/>
<dbReference type="HOGENOM" id="CLU_093922_0_0_1"/>
<protein>
    <submittedName>
        <fullName evidence="1">Uncharacterized protein</fullName>
    </submittedName>
</protein>
<sequence>MASLVPCEHKPRDSESRLFHRSQPLSYGDICVVRGSIALPVLKLFKGSDSLETAFSQQTRDGYEKYLHLNKPRPALISTERPTKANGEWRPTVWDLATYGNSEYHDLRRLYKAFLLAWRGTSKQWMLALDYTPPLKYWGNHQWKSLPSAPEESATHYVVEGNMLDEAQCFAEEQRLMWRRKPRQEKKAWRNEFLVGTDPF</sequence>
<dbReference type="Proteomes" id="UP000027265">
    <property type="component" value="Unassembled WGS sequence"/>
</dbReference>
<organism evidence="1 2">
    <name type="scientific">Jaapia argillacea MUCL 33604</name>
    <dbReference type="NCBI Taxonomy" id="933084"/>
    <lineage>
        <taxon>Eukaryota</taxon>
        <taxon>Fungi</taxon>
        <taxon>Dikarya</taxon>
        <taxon>Basidiomycota</taxon>
        <taxon>Agaricomycotina</taxon>
        <taxon>Agaricomycetes</taxon>
        <taxon>Agaricomycetidae</taxon>
        <taxon>Jaapiales</taxon>
        <taxon>Jaapiaceae</taxon>
        <taxon>Jaapia</taxon>
    </lineage>
</organism>
<dbReference type="EMBL" id="KL197712">
    <property type="protein sequence ID" value="KDQ61972.1"/>
    <property type="molecule type" value="Genomic_DNA"/>
</dbReference>
<keyword evidence="2" id="KW-1185">Reference proteome</keyword>
<name>A0A067QER1_9AGAM</name>
<evidence type="ECO:0000313" key="1">
    <source>
        <dbReference type="EMBL" id="KDQ61972.1"/>
    </source>
</evidence>
<reference evidence="2" key="1">
    <citation type="journal article" date="2014" name="Proc. Natl. Acad. Sci. U.S.A.">
        <title>Extensive sampling of basidiomycete genomes demonstrates inadequacy of the white-rot/brown-rot paradigm for wood decay fungi.</title>
        <authorList>
            <person name="Riley R."/>
            <person name="Salamov A.A."/>
            <person name="Brown D.W."/>
            <person name="Nagy L.G."/>
            <person name="Floudas D."/>
            <person name="Held B.W."/>
            <person name="Levasseur A."/>
            <person name="Lombard V."/>
            <person name="Morin E."/>
            <person name="Otillar R."/>
            <person name="Lindquist E.A."/>
            <person name="Sun H."/>
            <person name="LaButti K.M."/>
            <person name="Schmutz J."/>
            <person name="Jabbour D."/>
            <person name="Luo H."/>
            <person name="Baker S.E."/>
            <person name="Pisabarro A.G."/>
            <person name="Walton J.D."/>
            <person name="Blanchette R.A."/>
            <person name="Henrissat B."/>
            <person name="Martin F."/>
            <person name="Cullen D."/>
            <person name="Hibbett D.S."/>
            <person name="Grigoriev I.V."/>
        </authorList>
    </citation>
    <scope>NUCLEOTIDE SEQUENCE [LARGE SCALE GENOMIC DNA]</scope>
    <source>
        <strain evidence="2">MUCL 33604</strain>
    </source>
</reference>
<proteinExistence type="predicted"/>
<evidence type="ECO:0000313" key="2">
    <source>
        <dbReference type="Proteomes" id="UP000027265"/>
    </source>
</evidence>
<dbReference type="InParanoid" id="A0A067QER1"/>
<accession>A0A067QER1</accession>